<evidence type="ECO:0000313" key="4">
    <source>
        <dbReference type="EMBL" id="XBH01301.1"/>
    </source>
</evidence>
<dbReference type="AlphaFoldDB" id="A0AAU7C816"/>
<dbReference type="InterPro" id="IPR036909">
    <property type="entry name" value="Cyt_c-like_dom_sf"/>
</dbReference>
<dbReference type="InterPro" id="IPR011444">
    <property type="entry name" value="DUF1549"/>
</dbReference>
<protein>
    <submittedName>
        <fullName evidence="4">DUF1553 domain-containing protein</fullName>
    </submittedName>
</protein>
<dbReference type="RefSeq" id="WP_406693997.1">
    <property type="nucleotide sequence ID" value="NZ_CP155447.1"/>
</dbReference>
<feature type="domain" description="DUF1553" evidence="2">
    <location>
        <begin position="730"/>
        <end position="988"/>
    </location>
</feature>
<proteinExistence type="predicted"/>
<dbReference type="Pfam" id="PF07635">
    <property type="entry name" value="PSCyt1"/>
    <property type="match status" value="1"/>
</dbReference>
<dbReference type="GO" id="GO:0009055">
    <property type="term" value="F:electron transfer activity"/>
    <property type="evidence" value="ECO:0007669"/>
    <property type="project" value="InterPro"/>
</dbReference>
<dbReference type="Pfam" id="PF07583">
    <property type="entry name" value="PSCyt2"/>
    <property type="match status" value="1"/>
</dbReference>
<organism evidence="4">
    <name type="scientific">Singulisphaera sp. Ch08</name>
    <dbReference type="NCBI Taxonomy" id="3120278"/>
    <lineage>
        <taxon>Bacteria</taxon>
        <taxon>Pseudomonadati</taxon>
        <taxon>Planctomycetota</taxon>
        <taxon>Planctomycetia</taxon>
        <taxon>Isosphaerales</taxon>
        <taxon>Isosphaeraceae</taxon>
        <taxon>Singulisphaera</taxon>
    </lineage>
</organism>
<dbReference type="InterPro" id="IPR022655">
    <property type="entry name" value="DUF1553"/>
</dbReference>
<dbReference type="SUPFAM" id="SSF46626">
    <property type="entry name" value="Cytochrome c"/>
    <property type="match status" value="1"/>
</dbReference>
<accession>A0AAU7C816</accession>
<evidence type="ECO:0000259" key="1">
    <source>
        <dbReference type="Pfam" id="PF07583"/>
    </source>
</evidence>
<dbReference type="GO" id="GO:0020037">
    <property type="term" value="F:heme binding"/>
    <property type="evidence" value="ECO:0007669"/>
    <property type="project" value="InterPro"/>
</dbReference>
<evidence type="ECO:0000259" key="2">
    <source>
        <dbReference type="Pfam" id="PF07587"/>
    </source>
</evidence>
<feature type="domain" description="Cytochrome C Planctomycete-type" evidence="3">
    <location>
        <begin position="51"/>
        <end position="111"/>
    </location>
</feature>
<gene>
    <name evidence="4" type="ORF">V5E97_23430</name>
</gene>
<name>A0AAU7C816_9BACT</name>
<feature type="domain" description="DUF1549" evidence="1">
    <location>
        <begin position="161"/>
        <end position="367"/>
    </location>
</feature>
<dbReference type="Pfam" id="PF07587">
    <property type="entry name" value="PSD1"/>
    <property type="match status" value="1"/>
</dbReference>
<sequence length="1046" mass="115851">MQYASGCTERWRSRSLVLFLIAIAGGPAVAGGPGPKVDFNRDIRPILADNCLACHGPDEPKRKAKLRLDTAEGARAVAASGSAAIVPGKPEESELYLRIMSEDGEERMPPAKSGKTLTPEQLERLKVWIEQGAPFEKHWAFVPPTRPTVPEVRNSAWCRNPIDAFVLARLEKEGLAPSPEADSLTRLRRLSLDLIGLPPTIAEADAALAETGPEADANRVARLLDAPAYGERWGRIWLDAARYADSDGYEKDKLRQVWSYRDWVIQALNRDLPYDRFVIEQIAGDLLPNATQDQVVATGFLRNSMINEEGGVDPEQFRMEAMFDRMEAIGKGVLGLTIQCAQCHTHKFDPITHEDYYKMFAYVNNTHEANVAVYSPDEQMKRANLFQQIREIEAELQHKSTDWAQRMARWEQEVTANQPVWTVVEADVDDISTGGQKHQRMDDGSLLAGGYAPTKFQTKFTVKTDLQGITAFRLELLNDPNLPLGGPGRSIKGTGALTEFLVDAAPADGSGKPERIKIVKATADVNPPEAPLEAIFDDRSKTPRVTGPIEYAIDGKAPTAWTFDIGPGRRNQPRKAVFVADKPISHAGGSAITFYLNQSHGGWNSDDNQTNNLGRFRFSITAAPNATADPLPKGVREILAIAPEQRTPAQVATVFGYWRTTVPEWKEANDKIETLWREHPEGSSQLVFKARETPRMTQMLIRGDFLKPGKTVAPGVPGFLNEVPPDAPADRLTFARWLVDRKAPTTARAIVNRVWQAYFGIGLVSTSEDLGTQSEPPSHPELLDWLAVEFMEQGWSLKNLHRLIVSSATYRQSSKAMPELLARDPYNRLLARGPRFRVDAEVVRDVALAASGLLNSKVGGPSVFPPAPEFLFQPPTSYGPKVWPVATGPDRYRRALYTFRYRSVPYPMLQTFDSPNGDVSCVRRTRSNTPLQALTTLNEPTFLECARALALRTLQEGGDTDSSQLTYAFRRCLARTPTAREAAVLLDLLHRQVERFGRDGAKPWELAAADPNQPPTLPAGATPVRLAAWTAVSRVLLNLDETISKE</sequence>
<reference evidence="4" key="1">
    <citation type="submission" date="2024-05" db="EMBL/GenBank/DDBJ databases">
        <title>Planctomycetes of the genus Singulisphaera possess chitinolytic capabilities.</title>
        <authorList>
            <person name="Ivanova A."/>
        </authorList>
    </citation>
    <scope>NUCLEOTIDE SEQUENCE</scope>
    <source>
        <strain evidence="4">Ch08T</strain>
    </source>
</reference>
<dbReference type="InterPro" id="IPR011429">
    <property type="entry name" value="Cyt_c_Planctomycete-type"/>
</dbReference>
<dbReference type="PANTHER" id="PTHR35889:SF3">
    <property type="entry name" value="F-BOX DOMAIN-CONTAINING PROTEIN"/>
    <property type="match status" value="1"/>
</dbReference>
<dbReference type="EMBL" id="CP155447">
    <property type="protein sequence ID" value="XBH01301.1"/>
    <property type="molecule type" value="Genomic_DNA"/>
</dbReference>
<dbReference type="PANTHER" id="PTHR35889">
    <property type="entry name" value="CYCLOINULO-OLIGOSACCHARIDE FRUCTANOTRANSFERASE-RELATED"/>
    <property type="match status" value="1"/>
</dbReference>
<evidence type="ECO:0000259" key="3">
    <source>
        <dbReference type="Pfam" id="PF07635"/>
    </source>
</evidence>